<dbReference type="AlphaFoldDB" id="A0A317CAF0"/>
<feature type="transmembrane region" description="Helical" evidence="1">
    <location>
        <begin position="141"/>
        <end position="159"/>
    </location>
</feature>
<feature type="transmembrane region" description="Helical" evidence="1">
    <location>
        <begin position="7"/>
        <end position="24"/>
    </location>
</feature>
<accession>A0A317CAF0</accession>
<sequence length="171" mass="19378">MWIQIMPPFSIANIFVFQAAWFSAALLRDQAFWIMVPLLALHFYFTTSRRADLKLVLFLLPLGLLVEMGLILSELVWYESALTLPVWMVLLWVHLIISFNHSLRWLEKVPWIAVAVLGGISGATSYVAGSNFGAMYMAPPEINTLGILAVLWALLILLMSRVAKYNNKRVV</sequence>
<evidence type="ECO:0000313" key="3">
    <source>
        <dbReference type="Proteomes" id="UP000245506"/>
    </source>
</evidence>
<dbReference type="Proteomes" id="UP000245506">
    <property type="component" value="Unassembled WGS sequence"/>
</dbReference>
<comment type="caution">
    <text evidence="2">The sequence shown here is derived from an EMBL/GenBank/DDBJ whole genome shotgun (WGS) entry which is preliminary data.</text>
</comment>
<proteinExistence type="predicted"/>
<name>A0A317CAF0_9GAMM</name>
<feature type="transmembrane region" description="Helical" evidence="1">
    <location>
        <begin position="53"/>
        <end position="71"/>
    </location>
</feature>
<evidence type="ECO:0008006" key="4">
    <source>
        <dbReference type="Google" id="ProtNLM"/>
    </source>
</evidence>
<protein>
    <recommendedName>
        <fullName evidence="4">DUF2878 domain-containing protein</fullName>
    </recommendedName>
</protein>
<feature type="transmembrane region" description="Helical" evidence="1">
    <location>
        <begin position="109"/>
        <end position="129"/>
    </location>
</feature>
<reference evidence="2 3" key="1">
    <citation type="submission" date="2018-05" db="EMBL/GenBank/DDBJ databases">
        <title>Leucothrix arctica sp. nov., isolated from Arctic seawater.</title>
        <authorList>
            <person name="Choi A."/>
            <person name="Baek K."/>
        </authorList>
    </citation>
    <scope>NUCLEOTIDE SEQUENCE [LARGE SCALE GENOMIC DNA]</scope>
    <source>
        <strain evidence="2 3">IMCC9719</strain>
    </source>
</reference>
<keyword evidence="1" id="KW-0472">Membrane</keyword>
<keyword evidence="3" id="KW-1185">Reference proteome</keyword>
<organism evidence="2 3">
    <name type="scientific">Leucothrix arctica</name>
    <dbReference type="NCBI Taxonomy" id="1481894"/>
    <lineage>
        <taxon>Bacteria</taxon>
        <taxon>Pseudomonadati</taxon>
        <taxon>Pseudomonadota</taxon>
        <taxon>Gammaproteobacteria</taxon>
        <taxon>Thiotrichales</taxon>
        <taxon>Thiotrichaceae</taxon>
        <taxon>Leucothrix</taxon>
    </lineage>
</organism>
<evidence type="ECO:0000313" key="2">
    <source>
        <dbReference type="EMBL" id="PWQ95359.1"/>
    </source>
</evidence>
<feature type="transmembrane region" description="Helical" evidence="1">
    <location>
        <begin position="77"/>
        <end position="97"/>
    </location>
</feature>
<dbReference type="EMBL" id="QGKL01000035">
    <property type="protein sequence ID" value="PWQ95359.1"/>
    <property type="molecule type" value="Genomic_DNA"/>
</dbReference>
<feature type="transmembrane region" description="Helical" evidence="1">
    <location>
        <begin position="30"/>
        <end position="46"/>
    </location>
</feature>
<keyword evidence="1" id="KW-0812">Transmembrane</keyword>
<gene>
    <name evidence="2" type="ORF">DKT75_13555</name>
</gene>
<evidence type="ECO:0000256" key="1">
    <source>
        <dbReference type="SAM" id="Phobius"/>
    </source>
</evidence>
<dbReference type="Pfam" id="PF11086">
    <property type="entry name" value="DUF2878"/>
    <property type="match status" value="1"/>
</dbReference>
<dbReference type="InterPro" id="IPR021306">
    <property type="entry name" value="DUF2878"/>
</dbReference>
<keyword evidence="1" id="KW-1133">Transmembrane helix</keyword>